<name>X6NDE9_RETFI</name>
<reference evidence="1 2" key="1">
    <citation type="journal article" date="2013" name="Curr. Biol.">
        <title>The Genome of the Foraminiferan Reticulomyxa filosa.</title>
        <authorList>
            <person name="Glockner G."/>
            <person name="Hulsmann N."/>
            <person name="Schleicher M."/>
            <person name="Noegel A.A."/>
            <person name="Eichinger L."/>
            <person name="Gallinger C."/>
            <person name="Pawlowski J."/>
            <person name="Sierra R."/>
            <person name="Euteneuer U."/>
            <person name="Pillet L."/>
            <person name="Moustafa A."/>
            <person name="Platzer M."/>
            <person name="Groth M."/>
            <person name="Szafranski K."/>
            <person name="Schliwa M."/>
        </authorList>
    </citation>
    <scope>NUCLEOTIDE SEQUENCE [LARGE SCALE GENOMIC DNA]</scope>
</reference>
<keyword evidence="2" id="KW-1185">Reference proteome</keyword>
<accession>X6NDE9</accession>
<comment type="caution">
    <text evidence="1">The sequence shown here is derived from an EMBL/GenBank/DDBJ whole genome shotgun (WGS) entry which is preliminary data.</text>
</comment>
<gene>
    <name evidence="1" type="ORF">RFI_13142</name>
</gene>
<evidence type="ECO:0000313" key="2">
    <source>
        <dbReference type="Proteomes" id="UP000023152"/>
    </source>
</evidence>
<dbReference type="Proteomes" id="UP000023152">
    <property type="component" value="Unassembled WGS sequence"/>
</dbReference>
<dbReference type="AlphaFoldDB" id="X6NDE9"/>
<dbReference type="EMBL" id="ASPP01009508">
    <property type="protein sequence ID" value="ETO24016.1"/>
    <property type="molecule type" value="Genomic_DNA"/>
</dbReference>
<protein>
    <submittedName>
        <fullName evidence="1">Uncharacterized protein</fullName>
    </submittedName>
</protein>
<organism evidence="1 2">
    <name type="scientific">Reticulomyxa filosa</name>
    <dbReference type="NCBI Taxonomy" id="46433"/>
    <lineage>
        <taxon>Eukaryota</taxon>
        <taxon>Sar</taxon>
        <taxon>Rhizaria</taxon>
        <taxon>Retaria</taxon>
        <taxon>Foraminifera</taxon>
        <taxon>Monothalamids</taxon>
        <taxon>Reticulomyxidae</taxon>
        <taxon>Reticulomyxa</taxon>
    </lineage>
</organism>
<proteinExistence type="predicted"/>
<evidence type="ECO:0000313" key="1">
    <source>
        <dbReference type="EMBL" id="ETO24016.1"/>
    </source>
</evidence>
<sequence>MYISLIPSRYGAAIGYYWTNKTNNKVNESYAMDYVLRQCLNRDNGVESVVLGGLPQHTWQMLSAFGSLLDVYQSNDNLDMTEFIDMYRGGTNSSRFFQKQLQTFETICQHIAPHTCVAMGYKSNVISLCLNELTNPSAKTRILCITDAIFTNLIKDQLTGKVALFNLFDDINQTTVQIKPSLEDSSKSKESLERSMQDCVFGVDVTI</sequence>